<evidence type="ECO:0000256" key="2">
    <source>
        <dbReference type="ARBA" id="ARBA00005194"/>
    </source>
</evidence>
<feature type="transmembrane region" description="Helical" evidence="14">
    <location>
        <begin position="176"/>
        <end position="195"/>
    </location>
</feature>
<protein>
    <recommendedName>
        <fullName evidence="4 14">Very-long-chain (3R)-3-hydroxyacyl-CoA dehydratase</fullName>
        <ecNumber evidence="4 14">4.2.1.134</ecNumber>
    </recommendedName>
</protein>
<evidence type="ECO:0000256" key="14">
    <source>
        <dbReference type="RuleBase" id="RU363109"/>
    </source>
</evidence>
<dbReference type="UniPathway" id="UPA00094"/>
<evidence type="ECO:0000256" key="4">
    <source>
        <dbReference type="ARBA" id="ARBA00013122"/>
    </source>
</evidence>
<evidence type="ECO:0000256" key="12">
    <source>
        <dbReference type="ARBA" id="ARBA00023239"/>
    </source>
</evidence>
<evidence type="ECO:0000256" key="8">
    <source>
        <dbReference type="ARBA" id="ARBA00022989"/>
    </source>
</evidence>
<dbReference type="GO" id="GO:0042761">
    <property type="term" value="P:very long-chain fatty acid biosynthetic process"/>
    <property type="evidence" value="ECO:0007669"/>
    <property type="project" value="TreeGrafter"/>
</dbReference>
<keyword evidence="7 14" id="KW-0276">Fatty acid metabolism</keyword>
<dbReference type="STRING" id="86259.A0A4Z1NSQ5"/>
<dbReference type="GO" id="GO:0102158">
    <property type="term" value="F:very-long-chain (3R)-3-hydroxyacyl-CoA dehydratase activity"/>
    <property type="evidence" value="ECO:0007669"/>
    <property type="project" value="UniProtKB-EC"/>
</dbReference>
<reference evidence="15 16" key="1">
    <citation type="submission" date="2019-04" db="EMBL/GenBank/DDBJ databases">
        <title>High contiguity whole genome sequence and gene annotation resource for two Venturia nashicola isolates.</title>
        <authorList>
            <person name="Prokchorchik M."/>
            <person name="Won K."/>
            <person name="Lee Y."/>
            <person name="Choi E.D."/>
            <person name="Segonzac C."/>
            <person name="Sohn K.H."/>
        </authorList>
    </citation>
    <scope>NUCLEOTIDE SEQUENCE [LARGE SCALE GENOMIC DNA]</scope>
    <source>
        <strain evidence="15 16">PRI2</strain>
    </source>
</reference>
<dbReference type="GO" id="GO:0030497">
    <property type="term" value="P:fatty acid elongation"/>
    <property type="evidence" value="ECO:0007669"/>
    <property type="project" value="TreeGrafter"/>
</dbReference>
<evidence type="ECO:0000256" key="1">
    <source>
        <dbReference type="ARBA" id="ARBA00004141"/>
    </source>
</evidence>
<evidence type="ECO:0000256" key="11">
    <source>
        <dbReference type="ARBA" id="ARBA00023160"/>
    </source>
</evidence>
<dbReference type="EC" id="4.2.1.134" evidence="4 14"/>
<evidence type="ECO:0000256" key="6">
    <source>
        <dbReference type="ARBA" id="ARBA00022692"/>
    </source>
</evidence>
<keyword evidence="8 14" id="KW-1133">Transmembrane helix</keyword>
<evidence type="ECO:0000313" key="15">
    <source>
        <dbReference type="EMBL" id="TID18806.1"/>
    </source>
</evidence>
<feature type="transmembrane region" description="Helical" evidence="14">
    <location>
        <begin position="207"/>
        <end position="227"/>
    </location>
</feature>
<comment type="pathway">
    <text evidence="2 14">Lipid metabolism; fatty acid biosynthesis.</text>
</comment>
<keyword evidence="6 14" id="KW-0812">Transmembrane</keyword>
<dbReference type="EMBL" id="SNSC02000013">
    <property type="protein sequence ID" value="TID18806.1"/>
    <property type="molecule type" value="Genomic_DNA"/>
</dbReference>
<evidence type="ECO:0000256" key="10">
    <source>
        <dbReference type="ARBA" id="ARBA00023136"/>
    </source>
</evidence>
<keyword evidence="12 14" id="KW-0456">Lyase</keyword>
<dbReference type="PANTHER" id="PTHR11035">
    <property type="entry name" value="VERY-LONG-CHAIN (3R)-3-HYDROXYACYL-COA DEHYDRATASE"/>
    <property type="match status" value="1"/>
</dbReference>
<dbReference type="GO" id="GO:0030148">
    <property type="term" value="P:sphingolipid biosynthetic process"/>
    <property type="evidence" value="ECO:0007669"/>
    <property type="project" value="TreeGrafter"/>
</dbReference>
<dbReference type="PANTHER" id="PTHR11035:SF3">
    <property type="entry name" value="VERY-LONG-CHAIN (3R)-3-HYDROXYACYL-COA DEHYDRATASE"/>
    <property type="match status" value="1"/>
</dbReference>
<dbReference type="GO" id="GO:0005789">
    <property type="term" value="C:endoplasmic reticulum membrane"/>
    <property type="evidence" value="ECO:0007669"/>
    <property type="project" value="UniProtKB-SubCell"/>
</dbReference>
<keyword evidence="11 14" id="KW-0275">Fatty acid biosynthesis</keyword>
<evidence type="ECO:0000256" key="13">
    <source>
        <dbReference type="ARBA" id="ARBA00036671"/>
    </source>
</evidence>
<dbReference type="InterPro" id="IPR007482">
    <property type="entry name" value="Tyr_Pase-like_PTPLA"/>
</dbReference>
<keyword evidence="16" id="KW-1185">Reference proteome</keyword>
<sequence>MPAKSKASSKSSPATGMTAKKTYLIAYNAVSCALWATILYRTIIIVGPDLLGGAKKEGGIGASLKLNLFGEEAKGYQRLFGETGEFVKWAQTAAMMEIVHSLFGLVNASVFTTAMQVASRFLLVWAICDQFPSVPASSIAYSTMLVAWSTTEVIRYSYFVCLLTGSVPGFMQFLRYNTFFILYPLGISSEMWLVYKSAGPAAERHERLPYVLYGILCLYVPGAYILYTHMMSQRRKVLRAAGKQKAK</sequence>
<comment type="subcellular location">
    <subcellularLocation>
        <location evidence="14">Endoplasmic reticulum membrane</location>
        <topology evidence="14">Multi-pass membrane protein</topology>
    </subcellularLocation>
    <subcellularLocation>
        <location evidence="1">Membrane</location>
        <topology evidence="1">Multi-pass membrane protein</topology>
    </subcellularLocation>
</comment>
<evidence type="ECO:0000313" key="16">
    <source>
        <dbReference type="Proteomes" id="UP000298493"/>
    </source>
</evidence>
<keyword evidence="14" id="KW-0256">Endoplasmic reticulum</keyword>
<gene>
    <name evidence="15" type="ORF">E6O75_ATG05927</name>
</gene>
<proteinExistence type="inferred from homology"/>
<dbReference type="Pfam" id="PF04387">
    <property type="entry name" value="PTPLA"/>
    <property type="match status" value="1"/>
</dbReference>
<dbReference type="AlphaFoldDB" id="A0A4Z1NSQ5"/>
<evidence type="ECO:0000256" key="9">
    <source>
        <dbReference type="ARBA" id="ARBA00023098"/>
    </source>
</evidence>
<comment type="similarity">
    <text evidence="3 14">Belongs to the very long-chain fatty acids dehydratase HACD family.</text>
</comment>
<dbReference type="OrthoDB" id="46988at2759"/>
<evidence type="ECO:0000256" key="5">
    <source>
        <dbReference type="ARBA" id="ARBA00022516"/>
    </source>
</evidence>
<comment type="caution">
    <text evidence="15">The sequence shown here is derived from an EMBL/GenBank/DDBJ whole genome shotgun (WGS) entry which is preliminary data.</text>
</comment>
<accession>A0A4Z1NSQ5</accession>
<comment type="caution">
    <text evidence="14">Lacks conserved residue(s) required for the propagation of feature annotation.</text>
</comment>
<comment type="catalytic activity">
    <reaction evidence="13 14">
        <text>a very-long-chain (3R)-3-hydroxyacyl-CoA = a very-long-chain (2E)-enoyl-CoA + H2O</text>
        <dbReference type="Rhea" id="RHEA:45812"/>
        <dbReference type="ChEBI" id="CHEBI:15377"/>
        <dbReference type="ChEBI" id="CHEBI:83728"/>
        <dbReference type="ChEBI" id="CHEBI:85440"/>
        <dbReference type="EC" id="4.2.1.134"/>
    </reaction>
</comment>
<evidence type="ECO:0000256" key="7">
    <source>
        <dbReference type="ARBA" id="ARBA00022832"/>
    </source>
</evidence>
<dbReference type="Proteomes" id="UP000298493">
    <property type="component" value="Unassembled WGS sequence"/>
</dbReference>
<evidence type="ECO:0000256" key="3">
    <source>
        <dbReference type="ARBA" id="ARBA00007811"/>
    </source>
</evidence>
<name>A0A4Z1NSQ5_9PEZI</name>
<keyword evidence="10 14" id="KW-0472">Membrane</keyword>
<keyword evidence="9 14" id="KW-0443">Lipid metabolism</keyword>
<comment type="function">
    <text evidence="14">Catalyzes the third of the four reactions of the long-chain fatty acids elongation cycle. This endoplasmic reticulum-bound enzymatic process, allows the addition of two carbons to the chain of long- and very long-chain fatty acids/VLCFAs per cycle. This enzyme catalyzes the dehydration of the 3-hydroxyacyl-CoA intermediate into trans-2,3-enoyl-CoA, within each cycle of fatty acid elongation. Thereby, it participates to the production of VLCFAs of different chain lengths that are involved in multiple biological processes as precursors of membrane lipids and lipid mediators.</text>
</comment>
<keyword evidence="5 14" id="KW-0444">Lipid biosynthesis</keyword>
<organism evidence="15 16">
    <name type="scientific">Venturia nashicola</name>
    <dbReference type="NCBI Taxonomy" id="86259"/>
    <lineage>
        <taxon>Eukaryota</taxon>
        <taxon>Fungi</taxon>
        <taxon>Dikarya</taxon>
        <taxon>Ascomycota</taxon>
        <taxon>Pezizomycotina</taxon>
        <taxon>Dothideomycetes</taxon>
        <taxon>Pleosporomycetidae</taxon>
        <taxon>Venturiales</taxon>
        <taxon>Venturiaceae</taxon>
        <taxon>Venturia</taxon>
    </lineage>
</organism>